<proteinExistence type="predicted"/>
<name>A0A4Z2GAG7_9TELE</name>
<evidence type="ECO:0000313" key="2">
    <source>
        <dbReference type="Proteomes" id="UP000314294"/>
    </source>
</evidence>
<keyword evidence="2" id="KW-1185">Reference proteome</keyword>
<comment type="caution">
    <text evidence="1">The sequence shown here is derived from an EMBL/GenBank/DDBJ whole genome shotgun (WGS) entry which is preliminary data.</text>
</comment>
<dbReference type="AlphaFoldDB" id="A0A4Z2GAG7"/>
<accession>A0A4Z2GAG7</accession>
<evidence type="ECO:0000313" key="1">
    <source>
        <dbReference type="EMBL" id="TNN50577.1"/>
    </source>
</evidence>
<dbReference type="Proteomes" id="UP000314294">
    <property type="component" value="Unassembled WGS sequence"/>
</dbReference>
<gene>
    <name evidence="1" type="ORF">EYF80_039217</name>
</gene>
<sequence length="101" mass="11639">MPQLGRHIVYVKDPRVLDTRVVSSVRDWRKCEAAVEGCWRRPFPLQPSSLCWMDLQPTDLLLGDHGLVDKVLQLFIGKVDTQLLKAVHSQVLQRNTRRHIG</sequence>
<organism evidence="1 2">
    <name type="scientific">Liparis tanakae</name>
    <name type="common">Tanaka's snailfish</name>
    <dbReference type="NCBI Taxonomy" id="230148"/>
    <lineage>
        <taxon>Eukaryota</taxon>
        <taxon>Metazoa</taxon>
        <taxon>Chordata</taxon>
        <taxon>Craniata</taxon>
        <taxon>Vertebrata</taxon>
        <taxon>Euteleostomi</taxon>
        <taxon>Actinopterygii</taxon>
        <taxon>Neopterygii</taxon>
        <taxon>Teleostei</taxon>
        <taxon>Neoteleostei</taxon>
        <taxon>Acanthomorphata</taxon>
        <taxon>Eupercaria</taxon>
        <taxon>Perciformes</taxon>
        <taxon>Cottioidei</taxon>
        <taxon>Cottales</taxon>
        <taxon>Liparidae</taxon>
        <taxon>Liparis</taxon>
    </lineage>
</organism>
<protein>
    <submittedName>
        <fullName evidence="1">Uncharacterized protein</fullName>
    </submittedName>
</protein>
<reference evidence="1 2" key="1">
    <citation type="submission" date="2019-03" db="EMBL/GenBank/DDBJ databases">
        <title>First draft genome of Liparis tanakae, snailfish: a comprehensive survey of snailfish specific genes.</title>
        <authorList>
            <person name="Kim W."/>
            <person name="Song I."/>
            <person name="Jeong J.-H."/>
            <person name="Kim D."/>
            <person name="Kim S."/>
            <person name="Ryu S."/>
            <person name="Song J.Y."/>
            <person name="Lee S.K."/>
        </authorList>
    </citation>
    <scope>NUCLEOTIDE SEQUENCE [LARGE SCALE GENOMIC DNA]</scope>
    <source>
        <tissue evidence="1">Muscle</tissue>
    </source>
</reference>
<dbReference type="EMBL" id="SRLO01000612">
    <property type="protein sequence ID" value="TNN50577.1"/>
    <property type="molecule type" value="Genomic_DNA"/>
</dbReference>